<evidence type="ECO:0000256" key="3">
    <source>
        <dbReference type="ARBA" id="ARBA00022827"/>
    </source>
</evidence>
<evidence type="ECO:0000313" key="7">
    <source>
        <dbReference type="Proteomes" id="UP000324222"/>
    </source>
</evidence>
<dbReference type="SUPFAM" id="SSF63380">
    <property type="entry name" value="Riboflavin synthase domain-like"/>
    <property type="match status" value="1"/>
</dbReference>
<keyword evidence="3" id="KW-0274">FAD</keyword>
<keyword evidence="2" id="KW-0285">Flavoprotein</keyword>
<accession>A0A5B7DZ15</accession>
<reference evidence="6 7" key="1">
    <citation type="submission" date="2019-05" db="EMBL/GenBank/DDBJ databases">
        <title>Another draft genome of Portunus trituberculatus and its Hox gene families provides insights of decapod evolution.</title>
        <authorList>
            <person name="Jeong J.-H."/>
            <person name="Song I."/>
            <person name="Kim S."/>
            <person name="Choi T."/>
            <person name="Kim D."/>
            <person name="Ryu S."/>
            <person name="Kim W."/>
        </authorList>
    </citation>
    <scope>NUCLEOTIDE SEQUENCE [LARGE SCALE GENOMIC DNA]</scope>
    <source>
        <tissue evidence="6">Muscle</tissue>
    </source>
</reference>
<dbReference type="Gene3D" id="3.40.50.80">
    <property type="entry name" value="Nucleotide-binding domain of ferredoxin-NADP reductase (FNR) module"/>
    <property type="match status" value="1"/>
</dbReference>
<dbReference type="GO" id="GO:0010181">
    <property type="term" value="F:FMN binding"/>
    <property type="evidence" value="ECO:0007669"/>
    <property type="project" value="InterPro"/>
</dbReference>
<name>A0A5B7DZ15_PORTR</name>
<dbReference type="PANTHER" id="PTHR19384:SF17">
    <property type="entry name" value="NADPH--CYTOCHROME P450 REDUCTASE"/>
    <property type="match status" value="1"/>
</dbReference>
<dbReference type="PROSITE" id="PS50902">
    <property type="entry name" value="FLAVODOXIN_LIKE"/>
    <property type="match status" value="1"/>
</dbReference>
<dbReference type="InterPro" id="IPR029039">
    <property type="entry name" value="Flavoprotein-like_sf"/>
</dbReference>
<dbReference type="PANTHER" id="PTHR19384">
    <property type="entry name" value="NITRIC OXIDE SYNTHASE-RELATED"/>
    <property type="match status" value="1"/>
</dbReference>
<comment type="cofactor">
    <cofactor evidence="1">
        <name>FAD</name>
        <dbReference type="ChEBI" id="CHEBI:57692"/>
    </cofactor>
</comment>
<dbReference type="GO" id="GO:0009725">
    <property type="term" value="P:response to hormone"/>
    <property type="evidence" value="ECO:0007669"/>
    <property type="project" value="TreeGrafter"/>
</dbReference>
<organism evidence="6 7">
    <name type="scientific">Portunus trituberculatus</name>
    <name type="common">Swimming crab</name>
    <name type="synonym">Neptunus trituberculatus</name>
    <dbReference type="NCBI Taxonomy" id="210409"/>
    <lineage>
        <taxon>Eukaryota</taxon>
        <taxon>Metazoa</taxon>
        <taxon>Ecdysozoa</taxon>
        <taxon>Arthropoda</taxon>
        <taxon>Crustacea</taxon>
        <taxon>Multicrustacea</taxon>
        <taxon>Malacostraca</taxon>
        <taxon>Eumalacostraca</taxon>
        <taxon>Eucarida</taxon>
        <taxon>Decapoda</taxon>
        <taxon>Pleocyemata</taxon>
        <taxon>Brachyura</taxon>
        <taxon>Eubrachyura</taxon>
        <taxon>Portunoidea</taxon>
        <taxon>Portunidae</taxon>
        <taxon>Portuninae</taxon>
        <taxon>Portunus</taxon>
    </lineage>
</organism>
<dbReference type="InterPro" id="IPR001433">
    <property type="entry name" value="OxRdtase_FAD/NAD-bd"/>
</dbReference>
<dbReference type="AlphaFoldDB" id="A0A5B7DZ15"/>
<dbReference type="InterPro" id="IPR017938">
    <property type="entry name" value="Riboflavin_synthase-like_b-brl"/>
</dbReference>
<proteinExistence type="predicted"/>
<dbReference type="SUPFAM" id="SSF52218">
    <property type="entry name" value="Flavoproteins"/>
    <property type="match status" value="1"/>
</dbReference>
<evidence type="ECO:0000313" key="6">
    <source>
        <dbReference type="EMBL" id="MPC26196.1"/>
    </source>
</evidence>
<evidence type="ECO:0000259" key="5">
    <source>
        <dbReference type="PROSITE" id="PS50902"/>
    </source>
</evidence>
<dbReference type="InterPro" id="IPR008254">
    <property type="entry name" value="Flavodoxin/NO_synth"/>
</dbReference>
<dbReference type="Proteomes" id="UP000324222">
    <property type="component" value="Unassembled WGS sequence"/>
</dbReference>
<dbReference type="Pfam" id="PF00175">
    <property type="entry name" value="NAD_binding_1"/>
    <property type="match status" value="1"/>
</dbReference>
<dbReference type="Gene3D" id="2.40.30.10">
    <property type="entry name" value="Translation factors"/>
    <property type="match status" value="2"/>
</dbReference>
<dbReference type="GO" id="GO:0050660">
    <property type="term" value="F:flavin adenine dinucleotide binding"/>
    <property type="evidence" value="ECO:0007669"/>
    <property type="project" value="TreeGrafter"/>
</dbReference>
<dbReference type="EC" id="1.6.2.4" evidence="4"/>
<dbReference type="SUPFAM" id="SSF52343">
    <property type="entry name" value="Ferredoxin reductase-like, C-terminal NADP-linked domain"/>
    <property type="match status" value="1"/>
</dbReference>
<dbReference type="PRINTS" id="PR00371">
    <property type="entry name" value="FPNCR"/>
</dbReference>
<evidence type="ECO:0000256" key="2">
    <source>
        <dbReference type="ARBA" id="ARBA00022630"/>
    </source>
</evidence>
<evidence type="ECO:0000256" key="4">
    <source>
        <dbReference type="ARBA" id="ARBA00023797"/>
    </source>
</evidence>
<sequence>MAKYVDKRLGELGAKRLFELGMGDDDANMEDDFITWKDAMWPKVCEVFGIDSQAQDINMRQYRLTVHEDYDPARLFTGEIARLNSLKVENQRPPFDAKNPFMAEVAVNRELFKGGNRNCLHIEVNIEGSRIRLPGPKFLDGYEKVDFKLSLYPNMVHITANVLKYETPTGRTNKGVCTTYMQNQRPDNDTKRHMPIFVRKSQFRLPSKPQTPVLMIGPGTGIAPFRGFIQERNLQKEEGKSVGKTVLYFGCRNKANDYLYEEELTAYRDSGLLKVRVVLSQTQVKFITVCHNHL</sequence>
<comment type="caution">
    <text evidence="6">The sequence shown here is derived from an EMBL/GenBank/DDBJ whole genome shotgun (WGS) entry which is preliminary data.</text>
</comment>
<dbReference type="EMBL" id="VSRR010001568">
    <property type="protein sequence ID" value="MPC26196.1"/>
    <property type="molecule type" value="Genomic_DNA"/>
</dbReference>
<keyword evidence="7" id="KW-1185">Reference proteome</keyword>
<evidence type="ECO:0000256" key="1">
    <source>
        <dbReference type="ARBA" id="ARBA00001974"/>
    </source>
</evidence>
<dbReference type="InterPro" id="IPR039261">
    <property type="entry name" value="FNR_nucleotide-bd"/>
</dbReference>
<dbReference type="Gene3D" id="3.40.50.360">
    <property type="match status" value="1"/>
</dbReference>
<protein>
    <recommendedName>
        <fullName evidence="4">NADPH--hemoprotein reductase</fullName>
        <ecNumber evidence="4">1.6.2.4</ecNumber>
    </recommendedName>
</protein>
<gene>
    <name evidence="6" type="primary">NCPR</name>
    <name evidence="6" type="ORF">E2C01_019329</name>
</gene>
<dbReference type="InterPro" id="IPR001709">
    <property type="entry name" value="Flavoprot_Pyr_Nucl_cyt_Rdtase"/>
</dbReference>
<dbReference type="GO" id="GO:0003958">
    <property type="term" value="F:NADPH-hemoprotein reductase activity"/>
    <property type="evidence" value="ECO:0007669"/>
    <property type="project" value="UniProtKB-EC"/>
</dbReference>
<dbReference type="OrthoDB" id="1688044at2759"/>
<feature type="domain" description="Flavodoxin-like" evidence="5">
    <location>
        <begin position="1"/>
        <end position="41"/>
    </location>
</feature>
<dbReference type="GO" id="GO:0005829">
    <property type="term" value="C:cytosol"/>
    <property type="evidence" value="ECO:0007669"/>
    <property type="project" value="TreeGrafter"/>
</dbReference>